<keyword evidence="2" id="KW-1185">Reference proteome</keyword>
<evidence type="ECO:0000313" key="2">
    <source>
        <dbReference type="Proteomes" id="UP000192917"/>
    </source>
</evidence>
<reference evidence="1 2" key="1">
    <citation type="submission" date="2017-04" db="EMBL/GenBank/DDBJ databases">
        <authorList>
            <person name="Afonso C.L."/>
            <person name="Miller P.J."/>
            <person name="Scott M.A."/>
            <person name="Spackman E."/>
            <person name="Goraichik I."/>
            <person name="Dimitrov K.M."/>
            <person name="Suarez D.L."/>
            <person name="Swayne D.E."/>
        </authorList>
    </citation>
    <scope>NUCLEOTIDE SEQUENCE [LARGE SCALE GENOMIC DNA]</scope>
    <source>
        <strain evidence="1 2">USBA 355</strain>
    </source>
</reference>
<dbReference type="RefSeq" id="WP_085120857.1">
    <property type="nucleotide sequence ID" value="NZ_FWZX01000001.1"/>
</dbReference>
<proteinExistence type="predicted"/>
<dbReference type="STRING" id="560819.SAMN05428998_101526"/>
<dbReference type="AlphaFoldDB" id="A0A1Y6B554"/>
<name>A0A1Y6B554_9PROT</name>
<accession>A0A1Y6B554</accession>
<evidence type="ECO:0000313" key="1">
    <source>
        <dbReference type="EMBL" id="SME92784.1"/>
    </source>
</evidence>
<protein>
    <submittedName>
        <fullName evidence="1">Uncharacterized protein</fullName>
    </submittedName>
</protein>
<dbReference type="EMBL" id="FWZX01000001">
    <property type="protein sequence ID" value="SME92784.1"/>
    <property type="molecule type" value="Genomic_DNA"/>
</dbReference>
<gene>
    <name evidence="1" type="ORF">SAMN05428998_101526</name>
</gene>
<sequence length="107" mass="11334">MNLPYSITTQTGTRIDFSFPLHDETGSPVQVNQLVTRLLGALDGEIRTLGEVSNGDVLQALAITLAARAAMIEAPLASSVPLIEQLLGRALRAASEGQRRQPTSGHA</sequence>
<organism evidence="1 2">
    <name type="scientific">Tistlia consotensis USBA 355</name>
    <dbReference type="NCBI Taxonomy" id="560819"/>
    <lineage>
        <taxon>Bacteria</taxon>
        <taxon>Pseudomonadati</taxon>
        <taxon>Pseudomonadota</taxon>
        <taxon>Alphaproteobacteria</taxon>
        <taxon>Rhodospirillales</taxon>
        <taxon>Rhodovibrionaceae</taxon>
        <taxon>Tistlia</taxon>
    </lineage>
</organism>
<dbReference type="Proteomes" id="UP000192917">
    <property type="component" value="Unassembled WGS sequence"/>
</dbReference>